<name>A0A366JDK5_CYTFI</name>
<dbReference type="RefSeq" id="WP_243856314.1">
    <property type="nucleotide sequence ID" value="NZ_QNSF01000049.1"/>
</dbReference>
<dbReference type="AlphaFoldDB" id="A0A366JDK5"/>
<keyword evidence="2" id="KW-1185">Reference proteome</keyword>
<organism evidence="1 2">
    <name type="scientific">Cytobacillus firmus</name>
    <name type="common">Bacillus firmus</name>
    <dbReference type="NCBI Taxonomy" id="1399"/>
    <lineage>
        <taxon>Bacteria</taxon>
        <taxon>Bacillati</taxon>
        <taxon>Bacillota</taxon>
        <taxon>Bacilli</taxon>
        <taxon>Bacillales</taxon>
        <taxon>Bacillaceae</taxon>
        <taxon>Cytobacillus</taxon>
    </lineage>
</organism>
<reference evidence="1 2" key="1">
    <citation type="submission" date="2018-06" db="EMBL/GenBank/DDBJ databases">
        <title>Freshwater and sediment microbial communities from various areas in North America, analyzing microbe dynamics in response to fracking.</title>
        <authorList>
            <person name="Lamendella R."/>
        </authorList>
    </citation>
    <scope>NUCLEOTIDE SEQUENCE [LARGE SCALE GENOMIC DNA]</scope>
    <source>
        <strain evidence="1 2">14_TX</strain>
    </source>
</reference>
<accession>A0A366JDK5</accession>
<dbReference type="Proteomes" id="UP000252731">
    <property type="component" value="Unassembled WGS sequence"/>
</dbReference>
<comment type="caution">
    <text evidence="1">The sequence shown here is derived from an EMBL/GenBank/DDBJ whole genome shotgun (WGS) entry which is preliminary data.</text>
</comment>
<evidence type="ECO:0000313" key="1">
    <source>
        <dbReference type="EMBL" id="RBP84927.1"/>
    </source>
</evidence>
<proteinExistence type="predicted"/>
<sequence length="149" mass="16861">MLSLFSTPADALTFEKLPIVKKSDQWSVQVGEAKKGKDLVKPVKGKFNTYSLKIDKIGEDVDSVKVNLYRNEPNSNTRYSLVSCPPSAPCSKEDPKWAINLARQLNDGNPYRFSNFLLAEKATELEVEIVWTDNNQGRPMKETFTFTNQ</sequence>
<protein>
    <submittedName>
        <fullName evidence="1">Uncharacterized protein</fullName>
    </submittedName>
</protein>
<dbReference type="EMBL" id="QNSF01000049">
    <property type="protein sequence ID" value="RBP84927.1"/>
    <property type="molecule type" value="Genomic_DNA"/>
</dbReference>
<evidence type="ECO:0000313" key="2">
    <source>
        <dbReference type="Proteomes" id="UP000252731"/>
    </source>
</evidence>
<gene>
    <name evidence="1" type="ORF">DFO70_1491</name>
</gene>